<proteinExistence type="inferred from homology"/>
<dbReference type="GO" id="GO:0006511">
    <property type="term" value="P:ubiquitin-dependent protein catabolic process"/>
    <property type="evidence" value="ECO:0007669"/>
    <property type="project" value="InterPro"/>
</dbReference>
<dbReference type="EMBL" id="JANBUW010000082">
    <property type="protein sequence ID" value="KAJ2849382.1"/>
    <property type="molecule type" value="Genomic_DNA"/>
</dbReference>
<evidence type="ECO:0000256" key="2">
    <source>
        <dbReference type="ARBA" id="ARBA00022786"/>
    </source>
</evidence>
<dbReference type="OrthoDB" id="422728at2759"/>
<dbReference type="InterPro" id="IPR055417">
    <property type="entry name" value="UFD1_N1"/>
</dbReference>
<gene>
    <name evidence="6" type="primary">UFD1</name>
    <name evidence="6" type="ORF">IWW36_002673</name>
</gene>
<evidence type="ECO:0000259" key="4">
    <source>
        <dbReference type="Pfam" id="PF03152"/>
    </source>
</evidence>
<dbReference type="PANTHER" id="PTHR12555">
    <property type="entry name" value="UBIQUITIN FUSION DEGRADATON PROTEIN 1"/>
    <property type="match status" value="1"/>
</dbReference>
<evidence type="ECO:0000313" key="6">
    <source>
        <dbReference type="EMBL" id="KAJ2849382.1"/>
    </source>
</evidence>
<feature type="domain" description="Ubiquitin fusion degradation protein UFD1 N-terminal subdomain 1" evidence="4">
    <location>
        <begin position="28"/>
        <end position="131"/>
    </location>
</feature>
<feature type="region of interest" description="Disordered" evidence="3">
    <location>
        <begin position="269"/>
        <end position="314"/>
    </location>
</feature>
<organism evidence="6 7">
    <name type="scientific">Coemansia brasiliensis</name>
    <dbReference type="NCBI Taxonomy" id="2650707"/>
    <lineage>
        <taxon>Eukaryota</taxon>
        <taxon>Fungi</taxon>
        <taxon>Fungi incertae sedis</taxon>
        <taxon>Zoopagomycota</taxon>
        <taxon>Kickxellomycotina</taxon>
        <taxon>Kickxellomycetes</taxon>
        <taxon>Kickxellales</taxon>
        <taxon>Kickxellaceae</taxon>
        <taxon>Coemansia</taxon>
    </lineage>
</organism>
<reference evidence="6" key="1">
    <citation type="submission" date="2022-07" db="EMBL/GenBank/DDBJ databases">
        <title>Phylogenomic reconstructions and comparative analyses of Kickxellomycotina fungi.</title>
        <authorList>
            <person name="Reynolds N.K."/>
            <person name="Stajich J.E."/>
            <person name="Barry K."/>
            <person name="Grigoriev I.V."/>
            <person name="Crous P."/>
            <person name="Smith M.E."/>
        </authorList>
    </citation>
    <scope>NUCLEOTIDE SEQUENCE</scope>
    <source>
        <strain evidence="6">NRRL 1566</strain>
    </source>
</reference>
<dbReference type="InterPro" id="IPR004854">
    <property type="entry name" value="Ufd1-like"/>
</dbReference>
<evidence type="ECO:0000256" key="3">
    <source>
        <dbReference type="SAM" id="MobiDB-lite"/>
    </source>
</evidence>
<dbReference type="GO" id="GO:0036503">
    <property type="term" value="P:ERAD pathway"/>
    <property type="evidence" value="ECO:0007669"/>
    <property type="project" value="TreeGrafter"/>
</dbReference>
<sequence>MEMGGGGFGAFMPQQSFHMRYSGRQRQFRRFYSAYPIAAYQQGNKMDANYGGKIFMPPSSLDEISQLEVVYPLLFKLQNDEEEDEQGKKPRTHCGVLEFTAEEGRVYLPQWMMETLRLAPGSAVEVINVALLHGSLVKIQPQSVDFLDISDHRAVLENALRRFSALTVGDIITIEYNNREYRIAVRETQPSPSAINIVETDLSVDFEPPVGYVEPTAQSSRASITSSAGLGSRPASSIAKDIHKQEESIKSEAANLRFQAFRGVGARLSSGTERNADSNKPTSLRSYASSVTPDIDNSQAAAGNGDLDEETPVPLDLPIGTLFFGYRLVPPAGSQPDDQQTNQSDEPKFQGQGRALRQRRKR</sequence>
<evidence type="ECO:0000256" key="1">
    <source>
        <dbReference type="ARBA" id="ARBA00006043"/>
    </source>
</evidence>
<feature type="compositionally biased region" description="Polar residues" evidence="3">
    <location>
        <begin position="269"/>
        <end position="301"/>
    </location>
</feature>
<protein>
    <submittedName>
        <fullName evidence="6">Ubiquitin fusion degradation protein</fullName>
    </submittedName>
</protein>
<comment type="caution">
    <text evidence="6">The sequence shown here is derived from an EMBL/GenBank/DDBJ whole genome shotgun (WGS) entry which is preliminary data.</text>
</comment>
<dbReference type="Proteomes" id="UP001139887">
    <property type="component" value="Unassembled WGS sequence"/>
</dbReference>
<dbReference type="InterPro" id="IPR042299">
    <property type="entry name" value="Ufd1-like_Nn"/>
</dbReference>
<comment type="similarity">
    <text evidence="1">Belongs to the UFD1 family.</text>
</comment>
<dbReference type="GO" id="GO:0034098">
    <property type="term" value="C:VCP-NPL4-UFD1 AAA ATPase complex"/>
    <property type="evidence" value="ECO:0007669"/>
    <property type="project" value="TreeGrafter"/>
</dbReference>
<dbReference type="GO" id="GO:0031593">
    <property type="term" value="F:polyubiquitin modification-dependent protein binding"/>
    <property type="evidence" value="ECO:0007669"/>
    <property type="project" value="TreeGrafter"/>
</dbReference>
<dbReference type="PANTHER" id="PTHR12555:SF13">
    <property type="entry name" value="UBIQUITIN RECOGNITION FACTOR IN ER-ASSOCIATED DEGRADATION PROTEIN 1"/>
    <property type="match status" value="1"/>
</dbReference>
<dbReference type="Gene3D" id="2.40.40.50">
    <property type="entry name" value="Ubiquitin fusion degradation protein UFD1, N-terminal domain"/>
    <property type="match status" value="1"/>
</dbReference>
<keyword evidence="7" id="KW-1185">Reference proteome</keyword>
<accession>A0A9W8I6Q0</accession>
<dbReference type="InterPro" id="IPR055418">
    <property type="entry name" value="UFD1_N2"/>
</dbReference>
<dbReference type="Gene3D" id="3.10.330.10">
    <property type="match status" value="1"/>
</dbReference>
<feature type="region of interest" description="Disordered" evidence="3">
    <location>
        <begin position="327"/>
        <end position="362"/>
    </location>
</feature>
<feature type="compositionally biased region" description="Polar residues" evidence="3">
    <location>
        <begin position="216"/>
        <end position="229"/>
    </location>
</feature>
<feature type="region of interest" description="Disordered" evidence="3">
    <location>
        <begin position="215"/>
        <end position="246"/>
    </location>
</feature>
<evidence type="ECO:0000259" key="5">
    <source>
        <dbReference type="Pfam" id="PF24842"/>
    </source>
</evidence>
<keyword evidence="2" id="KW-0833">Ubl conjugation pathway</keyword>
<dbReference type="Pfam" id="PF24842">
    <property type="entry name" value="UFD1_N2"/>
    <property type="match status" value="1"/>
</dbReference>
<dbReference type="AlphaFoldDB" id="A0A9W8I6Q0"/>
<feature type="domain" description="Ubiquitin fusion degradation protein UFD1 N-terminal subdomain 2" evidence="5">
    <location>
        <begin position="134"/>
        <end position="209"/>
    </location>
</feature>
<name>A0A9W8I6Q0_9FUNG</name>
<evidence type="ECO:0000313" key="7">
    <source>
        <dbReference type="Proteomes" id="UP001139887"/>
    </source>
</evidence>
<dbReference type="Pfam" id="PF03152">
    <property type="entry name" value="UFD1_N1"/>
    <property type="match status" value="1"/>
</dbReference>